<protein>
    <recommendedName>
        <fullName evidence="6">Ion-translocating oxidoreductase complex subunit G</fullName>
        <ecNumber evidence="6">7.-.-.-</ecNumber>
    </recommendedName>
    <alternativeName>
        <fullName evidence="6">Rnf electron transport complex subunit G</fullName>
    </alternativeName>
</protein>
<dbReference type="RefSeq" id="WP_054573732.1">
    <property type="nucleotide sequence ID" value="NZ_LKKS01000135.1"/>
</dbReference>
<keyword evidence="3 6" id="KW-0285">Flavoprotein</keyword>
<dbReference type="HAMAP" id="MF_00479">
    <property type="entry name" value="RsxG_RnfG"/>
    <property type="match status" value="1"/>
</dbReference>
<comment type="cofactor">
    <cofactor evidence="6">
        <name>FMN</name>
        <dbReference type="ChEBI" id="CHEBI:58210"/>
    </cofactor>
</comment>
<dbReference type="EC" id="7.-.-.-" evidence="6"/>
<evidence type="ECO:0000256" key="1">
    <source>
        <dbReference type="ARBA" id="ARBA00022448"/>
    </source>
</evidence>
<feature type="modified residue" description="FMN phosphoryl threonine" evidence="6">
    <location>
        <position position="169"/>
    </location>
</feature>
<keyword evidence="5 6" id="KW-0249">Electron transport</keyword>
<evidence type="ECO:0000256" key="3">
    <source>
        <dbReference type="ARBA" id="ARBA00022630"/>
    </source>
</evidence>
<keyword evidence="6" id="KW-1003">Cell membrane</keyword>
<keyword evidence="1 6" id="KW-0813">Transport</keyword>
<evidence type="ECO:0000256" key="6">
    <source>
        <dbReference type="HAMAP-Rule" id="MF_00479"/>
    </source>
</evidence>
<keyword evidence="6" id="KW-0997">Cell inner membrane</keyword>
<dbReference type="Proteomes" id="UP000050437">
    <property type="component" value="Unassembled WGS sequence"/>
</dbReference>
<dbReference type="InterPro" id="IPR010209">
    <property type="entry name" value="Ion_transpt_RnfG/RsxG"/>
</dbReference>
<keyword evidence="6" id="KW-1133">Transmembrane helix</keyword>
<dbReference type="PIRSF" id="PIRSF006091">
    <property type="entry name" value="E_trnsport_RnfG"/>
    <property type="match status" value="1"/>
</dbReference>
<dbReference type="GO" id="GO:0009055">
    <property type="term" value="F:electron transfer activity"/>
    <property type="evidence" value="ECO:0007669"/>
    <property type="project" value="InterPro"/>
</dbReference>
<keyword evidence="6" id="KW-1278">Translocase</keyword>
<evidence type="ECO:0000256" key="2">
    <source>
        <dbReference type="ARBA" id="ARBA00022553"/>
    </source>
</evidence>
<reference evidence="8 9" key="1">
    <citation type="submission" date="2015-10" db="EMBL/GenBank/DDBJ databases">
        <title>Pseudomonas putida clinical strains.</title>
        <authorList>
            <person name="Molina L."/>
            <person name="Udaondo Z."/>
        </authorList>
    </citation>
    <scope>NUCLEOTIDE SEQUENCE [LARGE SCALE GENOMIC DNA]</scope>
    <source>
        <strain evidence="8 9">HB13667</strain>
    </source>
</reference>
<dbReference type="GO" id="GO:0010181">
    <property type="term" value="F:FMN binding"/>
    <property type="evidence" value="ECO:0007669"/>
    <property type="project" value="InterPro"/>
</dbReference>
<comment type="function">
    <text evidence="6">Part of a membrane-bound complex that couples electron transfer with translocation of ions across the membrane.</text>
</comment>
<comment type="subunit">
    <text evidence="6">The complex is composed of six subunits: RnfA, RnfB, RnfC, RnfD, RnfE and RnfG.</text>
</comment>
<comment type="caution">
    <text evidence="8">The sequence shown here is derived from an EMBL/GenBank/DDBJ whole genome shotgun (WGS) entry which is preliminary data.</text>
</comment>
<evidence type="ECO:0000256" key="4">
    <source>
        <dbReference type="ARBA" id="ARBA00022643"/>
    </source>
</evidence>
<evidence type="ECO:0000313" key="9">
    <source>
        <dbReference type="Proteomes" id="UP000050437"/>
    </source>
</evidence>
<dbReference type="NCBIfam" id="TIGR01947">
    <property type="entry name" value="rnfG"/>
    <property type="match status" value="1"/>
</dbReference>
<keyword evidence="2 6" id="KW-0597">Phosphoprotein</keyword>
<dbReference type="InterPro" id="IPR007329">
    <property type="entry name" value="FMN-bd"/>
</dbReference>
<dbReference type="GO" id="GO:0005886">
    <property type="term" value="C:plasma membrane"/>
    <property type="evidence" value="ECO:0007669"/>
    <property type="project" value="UniProtKB-SubCell"/>
</dbReference>
<keyword evidence="4 6" id="KW-0288">FMN</keyword>
<dbReference type="SMART" id="SM00900">
    <property type="entry name" value="FMN_bind"/>
    <property type="match status" value="1"/>
</dbReference>
<name>A0A0P7CS87_PSEPU</name>
<accession>A0A0P7CS87</accession>
<dbReference type="GO" id="GO:0022900">
    <property type="term" value="P:electron transport chain"/>
    <property type="evidence" value="ECO:0007669"/>
    <property type="project" value="UniProtKB-UniRule"/>
</dbReference>
<comment type="similarity">
    <text evidence="6">Belongs to the RnfG family.</text>
</comment>
<dbReference type="Pfam" id="PF04205">
    <property type="entry name" value="FMN_bind"/>
    <property type="match status" value="1"/>
</dbReference>
<dbReference type="PANTHER" id="PTHR36118">
    <property type="entry name" value="ION-TRANSLOCATING OXIDOREDUCTASE COMPLEX SUBUNIT G"/>
    <property type="match status" value="1"/>
</dbReference>
<dbReference type="PANTHER" id="PTHR36118:SF1">
    <property type="entry name" value="ION-TRANSLOCATING OXIDOREDUCTASE COMPLEX SUBUNIT G"/>
    <property type="match status" value="1"/>
</dbReference>
<organism evidence="8 9">
    <name type="scientific">Pseudomonas putida</name>
    <name type="common">Arthrobacter siderocapsulatus</name>
    <dbReference type="NCBI Taxonomy" id="303"/>
    <lineage>
        <taxon>Bacteria</taxon>
        <taxon>Pseudomonadati</taxon>
        <taxon>Pseudomonadota</taxon>
        <taxon>Gammaproteobacteria</taxon>
        <taxon>Pseudomonadales</taxon>
        <taxon>Pseudomonadaceae</taxon>
        <taxon>Pseudomonas</taxon>
    </lineage>
</organism>
<keyword evidence="6" id="KW-0812">Transmembrane</keyword>
<evidence type="ECO:0000259" key="7">
    <source>
        <dbReference type="SMART" id="SM00900"/>
    </source>
</evidence>
<evidence type="ECO:0000256" key="5">
    <source>
        <dbReference type="ARBA" id="ARBA00022982"/>
    </source>
</evidence>
<proteinExistence type="inferred from homology"/>
<keyword evidence="6" id="KW-0472">Membrane</keyword>
<evidence type="ECO:0000313" key="8">
    <source>
        <dbReference type="EMBL" id="KPM58818.1"/>
    </source>
</evidence>
<gene>
    <name evidence="6" type="primary">rnfG</name>
    <name evidence="8" type="ORF">HB13667_27005</name>
</gene>
<sequence>MKRLVRDVGLLLLTGALALSTTLAWRHWTSAAIADAEKQLNSRQRLAVLPEGSYDNQPLDSPLPRPAAQRPNSRILAAYRATLAGKPAAVILVTKVQGYAGPIVLSVAIAADGRLIGSQVVEHQESPGLGARLGDAQLNWLGQFANRQLGDHWALKRDQGDFDQLAGATVTSRAVIVALQEALSYFDEQRSVLLEGATHE</sequence>
<dbReference type="AlphaFoldDB" id="A0A0P7CS87"/>
<comment type="subcellular location">
    <subcellularLocation>
        <location evidence="6">Cell inner membrane</location>
        <topology evidence="6">Single-pass membrane protein</topology>
    </subcellularLocation>
</comment>
<feature type="domain" description="FMN-binding" evidence="7">
    <location>
        <begin position="98"/>
        <end position="186"/>
    </location>
</feature>
<dbReference type="EMBL" id="LKKS01000135">
    <property type="protein sequence ID" value="KPM58818.1"/>
    <property type="molecule type" value="Genomic_DNA"/>
</dbReference>